<feature type="compositionally biased region" description="Polar residues" evidence="2">
    <location>
        <begin position="431"/>
        <end position="450"/>
    </location>
</feature>
<comment type="caution">
    <text evidence="5">The sequence shown here is derived from an EMBL/GenBank/DDBJ whole genome shotgun (WGS) entry which is preliminary data.</text>
</comment>
<dbReference type="EMBL" id="JBHSGP010000014">
    <property type="protein sequence ID" value="MFC4722836.1"/>
    <property type="molecule type" value="Genomic_DNA"/>
</dbReference>
<accession>A0ABV9N3E2</accession>
<feature type="region of interest" description="Disordered" evidence="2">
    <location>
        <begin position="779"/>
        <end position="798"/>
    </location>
</feature>
<proteinExistence type="predicted"/>
<evidence type="ECO:0000256" key="3">
    <source>
        <dbReference type="SAM" id="SignalP"/>
    </source>
</evidence>
<feature type="coiled-coil region" evidence="1">
    <location>
        <begin position="375"/>
        <end position="402"/>
    </location>
</feature>
<dbReference type="NCBIfam" id="TIGR03519">
    <property type="entry name" value="T9SS_PorP_fam"/>
    <property type="match status" value="1"/>
</dbReference>
<keyword evidence="6" id="KW-1185">Reference proteome</keyword>
<feature type="region of interest" description="Disordered" evidence="2">
    <location>
        <begin position="428"/>
        <end position="450"/>
    </location>
</feature>
<feature type="signal peptide" evidence="3">
    <location>
        <begin position="1"/>
        <end position="19"/>
    </location>
</feature>
<feature type="domain" description="SPOR" evidence="4">
    <location>
        <begin position="515"/>
        <end position="592"/>
    </location>
</feature>
<evidence type="ECO:0000259" key="4">
    <source>
        <dbReference type="PROSITE" id="PS51724"/>
    </source>
</evidence>
<feature type="region of interest" description="Disordered" evidence="2">
    <location>
        <begin position="328"/>
        <end position="357"/>
    </location>
</feature>
<dbReference type="Proteomes" id="UP001595953">
    <property type="component" value="Unassembled WGS sequence"/>
</dbReference>
<dbReference type="Pfam" id="PF11751">
    <property type="entry name" value="PorP_SprF"/>
    <property type="match status" value="1"/>
</dbReference>
<reference evidence="6" key="1">
    <citation type="journal article" date="2019" name="Int. J. Syst. Evol. Microbiol.">
        <title>The Global Catalogue of Microorganisms (GCM) 10K type strain sequencing project: providing services to taxonomists for standard genome sequencing and annotation.</title>
        <authorList>
            <consortium name="The Broad Institute Genomics Platform"/>
            <consortium name="The Broad Institute Genome Sequencing Center for Infectious Disease"/>
            <person name="Wu L."/>
            <person name="Ma J."/>
        </authorList>
    </citation>
    <scope>NUCLEOTIDE SEQUENCE [LARGE SCALE GENOMIC DNA]</scope>
    <source>
        <strain evidence="6">CCUG 63682</strain>
    </source>
</reference>
<dbReference type="PROSITE" id="PS51724">
    <property type="entry name" value="SPOR"/>
    <property type="match status" value="1"/>
</dbReference>
<keyword evidence="1" id="KW-0175">Coiled coil</keyword>
<sequence length="903" mass="102689">MKKITFFFLLVFSVGHLSAQDDPYVSLEIPAQNMLKFNRFMINPTFSTVRENKSYINVYHRNQWIQYEDAFNTYLLSYSGRIGDRTGLGLSLYHQSFGTISNFGVLANYAYGIRFSDNTVFTMGFNLSYYKSGFDQNQSVTTTPDPRLAELEGNSLLGVQPGFNLAIGNFDIGFYAENLFDYNLKTSKSLTSFSEKTFSGHLQYTKQLKDSDGLLQDGRLMLLARARKQPEIDVNLSGSLILDLPKLGWVQGGFDDYYGVSIGVGFNLNRRISLGYTYERGLNSATENLGPTHEISFAYSFEPNLTDQMVIMDDGFDSIDTIENSLVDQNSEEKSNKNDTTLTNEKENAENKTTSNISINPNEYKAFNKKQKPILLAKDAEIEQLKKDLEEANMLIDELLFTQDSIEKARVADLERRFLHLMQLVKRTSEENPSQNNATSQDNTNLKGSSKQINEEKLALSTTPQPVSPKKEIVTEANISNTTSVSSTKVKASHDLIKKEIQKNNIKSESLFNIKGVESGYYLIVNVFGTEAYFNKFMKRLSNDGIDPNSFVNPNNKWNYVYLQRYDTWQDAVAAHKSKFNGAYADDMWIMNVDNGDGNSEYAYNQNKPTRKVAQTLVEQKGIQEQNKNTSKEAAFNQPIEKDDANTVISKNLKTNILSKETITTSAKKESDELYKKELKKNNIKSASISNVSGVRSGYYLITNVFGTERFFNKFVKDLTKKGVPANHFLNPKNNWKYVYLQRFDTWQEAISAHKSKFNGVYHDDMWIMNVDNGDTSENQNKSISQLNNIGSTSGLSSENSTYVTLSNKGARAPKVVTDKIHSIEPGYYIIANVFSESENADSFISHLKNKGLDPKSFLNPKNNYRYVYLKKTETWNAALQLYHSNLERQYYEDMWIMNILEP</sequence>
<dbReference type="InterPro" id="IPR007730">
    <property type="entry name" value="SPOR-like_dom"/>
</dbReference>
<gene>
    <name evidence="5" type="ORF">ACFO5O_10925</name>
</gene>
<protein>
    <submittedName>
        <fullName evidence="5">PorP/SprF family type IX secretion system membrane protein</fullName>
    </submittedName>
</protein>
<evidence type="ECO:0000313" key="6">
    <source>
        <dbReference type="Proteomes" id="UP001595953"/>
    </source>
</evidence>
<name>A0ABV9N3E2_9FLAO</name>
<evidence type="ECO:0000256" key="2">
    <source>
        <dbReference type="SAM" id="MobiDB-lite"/>
    </source>
</evidence>
<dbReference type="RefSeq" id="WP_387963691.1">
    <property type="nucleotide sequence ID" value="NZ_JBHSGP010000014.1"/>
</dbReference>
<keyword evidence="3" id="KW-0732">Signal</keyword>
<evidence type="ECO:0000256" key="1">
    <source>
        <dbReference type="SAM" id="Coils"/>
    </source>
</evidence>
<evidence type="ECO:0000313" key="5">
    <source>
        <dbReference type="EMBL" id="MFC4722836.1"/>
    </source>
</evidence>
<dbReference type="InterPro" id="IPR019861">
    <property type="entry name" value="PorP/SprF_Bacteroidetes"/>
</dbReference>
<feature type="chain" id="PRO_5045259582" evidence="3">
    <location>
        <begin position="20"/>
        <end position="903"/>
    </location>
</feature>
<organism evidence="5 6">
    <name type="scientific">Geojedonia litorea</name>
    <dbReference type="NCBI Taxonomy" id="1268269"/>
    <lineage>
        <taxon>Bacteria</taxon>
        <taxon>Pseudomonadati</taxon>
        <taxon>Bacteroidota</taxon>
        <taxon>Flavobacteriia</taxon>
        <taxon>Flavobacteriales</taxon>
        <taxon>Flavobacteriaceae</taxon>
        <taxon>Geojedonia</taxon>
    </lineage>
</organism>